<feature type="signal peptide" evidence="1">
    <location>
        <begin position="1"/>
        <end position="22"/>
    </location>
</feature>
<proteinExistence type="predicted"/>
<sequence>MKKAKILLTGMAVFAVVGGVMATRANRGAIIYCTNQPNLTATSTVLNKRLTAVGAVTTYCTAVYSAPAPSTFTTTQS</sequence>
<dbReference type="EMBL" id="QGNY01000003">
    <property type="protein sequence ID" value="PWS32202.1"/>
    <property type="molecule type" value="Genomic_DNA"/>
</dbReference>
<protein>
    <submittedName>
        <fullName evidence="2">Uncharacterized protein</fullName>
    </submittedName>
</protein>
<gene>
    <name evidence="2" type="ORF">DF947_10560</name>
</gene>
<comment type="caution">
    <text evidence="2">The sequence shown here is derived from an EMBL/GenBank/DDBJ whole genome shotgun (WGS) entry which is preliminary data.</text>
</comment>
<dbReference type="RefSeq" id="WP_109929649.1">
    <property type="nucleotide sequence ID" value="NZ_QGNY01000003.1"/>
</dbReference>
<evidence type="ECO:0000256" key="1">
    <source>
        <dbReference type="SAM" id="SignalP"/>
    </source>
</evidence>
<name>A0A317F0G0_9SPHI</name>
<accession>A0A317F0G0</accession>
<dbReference type="Proteomes" id="UP000245391">
    <property type="component" value="Unassembled WGS sequence"/>
</dbReference>
<keyword evidence="3" id="KW-1185">Reference proteome</keyword>
<evidence type="ECO:0000313" key="3">
    <source>
        <dbReference type="Proteomes" id="UP000245391"/>
    </source>
</evidence>
<organism evidence="2 3">
    <name type="scientific">Pedobacter paludis</name>
    <dbReference type="NCBI Taxonomy" id="2203212"/>
    <lineage>
        <taxon>Bacteria</taxon>
        <taxon>Pseudomonadati</taxon>
        <taxon>Bacteroidota</taxon>
        <taxon>Sphingobacteriia</taxon>
        <taxon>Sphingobacteriales</taxon>
        <taxon>Sphingobacteriaceae</taxon>
        <taxon>Pedobacter</taxon>
    </lineage>
</organism>
<dbReference type="AlphaFoldDB" id="A0A317F0G0"/>
<evidence type="ECO:0000313" key="2">
    <source>
        <dbReference type="EMBL" id="PWS32202.1"/>
    </source>
</evidence>
<reference evidence="3" key="1">
    <citation type="submission" date="2018-05" db="EMBL/GenBank/DDBJ databases">
        <title>Pedobacter paludis sp. nov., isolated from wetland soil.</title>
        <authorList>
            <person name="Zhang Y."/>
        </authorList>
    </citation>
    <scope>NUCLEOTIDE SEQUENCE [LARGE SCALE GENOMIC DNA]</scope>
    <source>
        <strain evidence="3">R-8</strain>
    </source>
</reference>
<feature type="chain" id="PRO_5016425475" evidence="1">
    <location>
        <begin position="23"/>
        <end position="77"/>
    </location>
</feature>
<keyword evidence="1" id="KW-0732">Signal</keyword>